<dbReference type="OrthoDB" id="10511791at2759"/>
<evidence type="ECO:0000256" key="1">
    <source>
        <dbReference type="SAM" id="SignalP"/>
    </source>
</evidence>
<reference evidence="2 3" key="2">
    <citation type="submission" date="2016-08" db="EMBL/GenBank/DDBJ databases">
        <title>Pervasive Adenine N6-methylation of Active Genes in Fungi.</title>
        <authorList>
            <consortium name="DOE Joint Genome Institute"/>
            <person name="Mondo S.J."/>
            <person name="Dannebaum R.O."/>
            <person name="Kuo R.C."/>
            <person name="Labutti K."/>
            <person name="Haridas S."/>
            <person name="Kuo A."/>
            <person name="Salamov A."/>
            <person name="Ahrendt S.R."/>
            <person name="Lipzen A."/>
            <person name="Sullivan W."/>
            <person name="Andreopoulos W.B."/>
            <person name="Clum A."/>
            <person name="Lindquist E."/>
            <person name="Daum C."/>
            <person name="Ramamoorthy G.K."/>
            <person name="Gryganskyi A."/>
            <person name="Culley D."/>
            <person name="Magnuson J.K."/>
            <person name="James T.Y."/>
            <person name="O'Malley M.A."/>
            <person name="Stajich J.E."/>
            <person name="Spatafora J.W."/>
            <person name="Visel A."/>
            <person name="Grigoriev I.V."/>
        </authorList>
    </citation>
    <scope>NUCLEOTIDE SEQUENCE [LARGE SCALE GENOMIC DNA]</scope>
    <source>
        <strain evidence="2 3">S4</strain>
    </source>
</reference>
<dbReference type="Proteomes" id="UP000193944">
    <property type="component" value="Unassembled WGS sequence"/>
</dbReference>
<keyword evidence="3" id="KW-1185">Reference proteome</keyword>
<sequence length="285" mass="33569">MKFILLLVYLLLVFIYSPIIYCQKVNNNSYLTTNYTIDFFRNIEIQKCYSNEECPHYSNGCYISTENFINKGIISNDNDIKNLIISKEDLIKNNIYGICLYYYYCPENINTNIPNGNCIVKNGIKNNSFSYLHSYDDNLNSYDIKPGFYKNNITRVEHCNEKSIKKKYCQRLNEIYCKDNNDCFSNNCNLDNYCLNSNDFYIYICTNNFNTNTNTNMNTDGIENYAGCKKMDHEYCNDNSECENNYSVEGYCINKDDYNTVHKYDKLKSNISELDPNIIVKWCQK</sequence>
<keyword evidence="1" id="KW-0732">Signal</keyword>
<evidence type="ECO:0000313" key="3">
    <source>
        <dbReference type="Proteomes" id="UP000193944"/>
    </source>
</evidence>
<gene>
    <name evidence="2" type="ORF">BCR32DRAFT_285343</name>
</gene>
<proteinExistence type="predicted"/>
<dbReference type="EMBL" id="MCFG01000367">
    <property type="protein sequence ID" value="ORX75287.1"/>
    <property type="molecule type" value="Genomic_DNA"/>
</dbReference>
<name>A0A1Y1WP23_9FUNG</name>
<accession>A0A1Y1WP23</accession>
<feature type="chain" id="PRO_5012101398" evidence="1">
    <location>
        <begin position="23"/>
        <end position="285"/>
    </location>
</feature>
<protein>
    <submittedName>
        <fullName evidence="2">Uncharacterized protein</fullName>
    </submittedName>
</protein>
<comment type="caution">
    <text evidence="2">The sequence shown here is derived from an EMBL/GenBank/DDBJ whole genome shotgun (WGS) entry which is preliminary data.</text>
</comment>
<reference evidence="2 3" key="1">
    <citation type="submission" date="2016-08" db="EMBL/GenBank/DDBJ databases">
        <title>A Parts List for Fungal Cellulosomes Revealed by Comparative Genomics.</title>
        <authorList>
            <consortium name="DOE Joint Genome Institute"/>
            <person name="Haitjema C.H."/>
            <person name="Gilmore S.P."/>
            <person name="Henske J.K."/>
            <person name="Solomon K.V."/>
            <person name="De Groot R."/>
            <person name="Kuo A."/>
            <person name="Mondo S.J."/>
            <person name="Salamov A.A."/>
            <person name="Labutti K."/>
            <person name="Zhao Z."/>
            <person name="Chiniquy J."/>
            <person name="Barry K."/>
            <person name="Brewer H.M."/>
            <person name="Purvine S.O."/>
            <person name="Wright A.T."/>
            <person name="Boxma B."/>
            <person name="Van Alen T."/>
            <person name="Hackstein J.H."/>
            <person name="Baker S.E."/>
            <person name="Grigoriev I.V."/>
            <person name="O'Malley M.A."/>
        </authorList>
    </citation>
    <scope>NUCLEOTIDE SEQUENCE [LARGE SCALE GENOMIC DNA]</scope>
    <source>
        <strain evidence="2 3">S4</strain>
    </source>
</reference>
<feature type="signal peptide" evidence="1">
    <location>
        <begin position="1"/>
        <end position="22"/>
    </location>
</feature>
<dbReference type="AlphaFoldDB" id="A0A1Y1WP23"/>
<organism evidence="2 3">
    <name type="scientific">Anaeromyces robustus</name>
    <dbReference type="NCBI Taxonomy" id="1754192"/>
    <lineage>
        <taxon>Eukaryota</taxon>
        <taxon>Fungi</taxon>
        <taxon>Fungi incertae sedis</taxon>
        <taxon>Chytridiomycota</taxon>
        <taxon>Chytridiomycota incertae sedis</taxon>
        <taxon>Neocallimastigomycetes</taxon>
        <taxon>Neocallimastigales</taxon>
        <taxon>Neocallimastigaceae</taxon>
        <taxon>Anaeromyces</taxon>
    </lineage>
</organism>
<evidence type="ECO:0000313" key="2">
    <source>
        <dbReference type="EMBL" id="ORX75287.1"/>
    </source>
</evidence>